<proteinExistence type="predicted"/>
<dbReference type="Proteomes" id="UP001327560">
    <property type="component" value="Chromosome 7"/>
</dbReference>
<accession>A0AAQ3KVI0</accession>
<dbReference type="PROSITE" id="PS51257">
    <property type="entry name" value="PROKAR_LIPOPROTEIN"/>
    <property type="match status" value="1"/>
</dbReference>
<keyword evidence="1" id="KW-0732">Signal</keyword>
<organism evidence="2 3">
    <name type="scientific">Canna indica</name>
    <name type="common">Indian-shot</name>
    <dbReference type="NCBI Taxonomy" id="4628"/>
    <lineage>
        <taxon>Eukaryota</taxon>
        <taxon>Viridiplantae</taxon>
        <taxon>Streptophyta</taxon>
        <taxon>Embryophyta</taxon>
        <taxon>Tracheophyta</taxon>
        <taxon>Spermatophyta</taxon>
        <taxon>Magnoliopsida</taxon>
        <taxon>Liliopsida</taxon>
        <taxon>Zingiberales</taxon>
        <taxon>Cannaceae</taxon>
        <taxon>Canna</taxon>
    </lineage>
</organism>
<keyword evidence="3" id="KW-1185">Reference proteome</keyword>
<protein>
    <recommendedName>
        <fullName evidence="4">Thionin-like protein</fullName>
    </recommendedName>
</protein>
<name>A0AAQ3KVI0_9LILI</name>
<dbReference type="AlphaFoldDB" id="A0AAQ3KVI0"/>
<gene>
    <name evidence="2" type="ORF">Cni_G24181</name>
</gene>
<reference evidence="2 3" key="1">
    <citation type="submission" date="2023-10" db="EMBL/GenBank/DDBJ databases">
        <title>Chromosome-scale genome assembly provides insights into flower coloration mechanisms of Canna indica.</title>
        <authorList>
            <person name="Li C."/>
        </authorList>
    </citation>
    <scope>NUCLEOTIDE SEQUENCE [LARGE SCALE GENOMIC DNA]</scope>
    <source>
        <tissue evidence="2">Flower</tissue>
    </source>
</reference>
<feature type="chain" id="PRO_5042966205" description="Thionin-like protein" evidence="1">
    <location>
        <begin position="28"/>
        <end position="64"/>
    </location>
</feature>
<evidence type="ECO:0008006" key="4">
    <source>
        <dbReference type="Google" id="ProtNLM"/>
    </source>
</evidence>
<evidence type="ECO:0000256" key="1">
    <source>
        <dbReference type="SAM" id="SignalP"/>
    </source>
</evidence>
<dbReference type="EMBL" id="CP136896">
    <property type="protein sequence ID" value="WOL15400.1"/>
    <property type="molecule type" value="Genomic_DNA"/>
</dbReference>
<evidence type="ECO:0000313" key="2">
    <source>
        <dbReference type="EMBL" id="WOL15400.1"/>
    </source>
</evidence>
<feature type="signal peptide" evidence="1">
    <location>
        <begin position="1"/>
        <end position="27"/>
    </location>
</feature>
<sequence>MALSRAFVVCYVLLVVTLAFAPAIVSGFGCFDECMNKCSESPTECVKICALMCTQQLTDVGSAP</sequence>
<evidence type="ECO:0000313" key="3">
    <source>
        <dbReference type="Proteomes" id="UP001327560"/>
    </source>
</evidence>